<reference evidence="2 3" key="1">
    <citation type="journal article" date="2016" name="Nat. Commun.">
        <title>Thousands of microbial genomes shed light on interconnected biogeochemical processes in an aquifer system.</title>
        <authorList>
            <person name="Anantharaman K."/>
            <person name="Brown C.T."/>
            <person name="Hug L.A."/>
            <person name="Sharon I."/>
            <person name="Castelle C.J."/>
            <person name="Probst A.J."/>
            <person name="Thomas B.C."/>
            <person name="Singh A."/>
            <person name="Wilkins M.J."/>
            <person name="Karaoz U."/>
            <person name="Brodie E.L."/>
            <person name="Williams K.H."/>
            <person name="Hubbard S.S."/>
            <person name="Banfield J.F."/>
        </authorList>
    </citation>
    <scope>NUCLEOTIDE SEQUENCE [LARGE SCALE GENOMIC DNA]</scope>
</reference>
<dbReference type="PANTHER" id="PTHR11178">
    <property type="entry name" value="IRON-SULFUR CLUSTER SCAFFOLD PROTEIN NFU-RELATED"/>
    <property type="match status" value="1"/>
</dbReference>
<organism evidence="2 3">
    <name type="scientific">Candidatus Jacksonbacteria bacterium RIFCSPLOWO2_02_FULL_44_20</name>
    <dbReference type="NCBI Taxonomy" id="1798460"/>
    <lineage>
        <taxon>Bacteria</taxon>
        <taxon>Candidatus Jacksoniibacteriota</taxon>
    </lineage>
</organism>
<dbReference type="InterPro" id="IPR001075">
    <property type="entry name" value="NIF_FeS_clus_asmbl_NifU_C"/>
</dbReference>
<dbReference type="EMBL" id="MHJU01000010">
    <property type="protein sequence ID" value="OGY73587.1"/>
    <property type="molecule type" value="Genomic_DNA"/>
</dbReference>
<gene>
    <name evidence="2" type="ORF">A3H61_01300</name>
</gene>
<protein>
    <recommendedName>
        <fullName evidence="1">NIF system FeS cluster assembly NifU C-terminal domain-containing protein</fullName>
    </recommendedName>
</protein>
<dbReference type="GO" id="GO:0016226">
    <property type="term" value="P:iron-sulfur cluster assembly"/>
    <property type="evidence" value="ECO:0007669"/>
    <property type="project" value="InterPro"/>
</dbReference>
<dbReference type="GO" id="GO:0005506">
    <property type="term" value="F:iron ion binding"/>
    <property type="evidence" value="ECO:0007669"/>
    <property type="project" value="InterPro"/>
</dbReference>
<dbReference type="SUPFAM" id="SSF117916">
    <property type="entry name" value="Fe-S cluster assembly (FSCA) domain-like"/>
    <property type="match status" value="1"/>
</dbReference>
<name>A0A1G2AC11_9BACT</name>
<evidence type="ECO:0000313" key="2">
    <source>
        <dbReference type="EMBL" id="OGY73587.1"/>
    </source>
</evidence>
<comment type="caution">
    <text evidence="2">The sequence shown here is derived from an EMBL/GenBank/DDBJ whole genome shotgun (WGS) entry which is preliminary data.</text>
</comment>
<accession>A0A1G2AC11</accession>
<sequence length="83" mass="9202">MPKDTLQTKIERFFREFIKPQIQLDGGDIHLVGIEPNEEGGYAVKVALDGACVGCSLSSITLHMGVEARLRQMFPEVRSVEVV</sequence>
<proteinExistence type="predicted"/>
<feature type="domain" description="NIF system FeS cluster assembly NifU C-terminal" evidence="1">
    <location>
        <begin position="10"/>
        <end position="81"/>
    </location>
</feature>
<evidence type="ECO:0000259" key="1">
    <source>
        <dbReference type="Pfam" id="PF01106"/>
    </source>
</evidence>
<evidence type="ECO:0000313" key="3">
    <source>
        <dbReference type="Proteomes" id="UP000178315"/>
    </source>
</evidence>
<dbReference type="AlphaFoldDB" id="A0A1G2AC11"/>
<dbReference type="Proteomes" id="UP000178315">
    <property type="component" value="Unassembled WGS sequence"/>
</dbReference>
<dbReference type="GO" id="GO:0051536">
    <property type="term" value="F:iron-sulfur cluster binding"/>
    <property type="evidence" value="ECO:0007669"/>
    <property type="project" value="InterPro"/>
</dbReference>
<dbReference type="Pfam" id="PF01106">
    <property type="entry name" value="NifU"/>
    <property type="match status" value="1"/>
</dbReference>
<dbReference type="Gene3D" id="3.30.300.130">
    <property type="entry name" value="Fe-S cluster assembly (FSCA)"/>
    <property type="match status" value="1"/>
</dbReference>
<dbReference type="InterPro" id="IPR034904">
    <property type="entry name" value="FSCA_dom_sf"/>
</dbReference>